<gene>
    <name evidence="2" type="ORF">Rt10032_c03g1671</name>
</gene>
<feature type="compositionally biased region" description="Low complexity" evidence="1">
    <location>
        <begin position="143"/>
        <end position="169"/>
    </location>
</feature>
<dbReference type="EMBL" id="BJWK01000003">
    <property type="protein sequence ID" value="GEM07654.1"/>
    <property type="molecule type" value="Genomic_DNA"/>
</dbReference>
<feature type="compositionally biased region" description="Acidic residues" evidence="1">
    <location>
        <begin position="92"/>
        <end position="113"/>
    </location>
</feature>
<organism evidence="2 3">
    <name type="scientific">Rhodotorula toruloides</name>
    <name type="common">Yeast</name>
    <name type="synonym">Rhodosporidium toruloides</name>
    <dbReference type="NCBI Taxonomy" id="5286"/>
    <lineage>
        <taxon>Eukaryota</taxon>
        <taxon>Fungi</taxon>
        <taxon>Dikarya</taxon>
        <taxon>Basidiomycota</taxon>
        <taxon>Pucciniomycotina</taxon>
        <taxon>Microbotryomycetes</taxon>
        <taxon>Sporidiobolales</taxon>
        <taxon>Sporidiobolaceae</taxon>
        <taxon>Rhodotorula</taxon>
    </lineage>
</organism>
<reference evidence="2 3" key="1">
    <citation type="submission" date="2019-07" db="EMBL/GenBank/DDBJ databases">
        <title>Rhodotorula toruloides NBRC10032 genome sequencing.</title>
        <authorList>
            <person name="Shida Y."/>
            <person name="Takaku H."/>
            <person name="Ogasawara W."/>
            <person name="Mori K."/>
        </authorList>
    </citation>
    <scope>NUCLEOTIDE SEQUENCE [LARGE SCALE GENOMIC DNA]</scope>
    <source>
        <strain evidence="2 3">NBRC10032</strain>
    </source>
</reference>
<evidence type="ECO:0000313" key="3">
    <source>
        <dbReference type="Proteomes" id="UP000321518"/>
    </source>
</evidence>
<feature type="compositionally biased region" description="Low complexity" evidence="1">
    <location>
        <begin position="48"/>
        <end position="70"/>
    </location>
</feature>
<evidence type="ECO:0000313" key="2">
    <source>
        <dbReference type="EMBL" id="GEM07654.1"/>
    </source>
</evidence>
<dbReference type="Proteomes" id="UP000321518">
    <property type="component" value="Unassembled WGS sequence"/>
</dbReference>
<name>A0A511KE06_RHOTO</name>
<dbReference type="AlphaFoldDB" id="A0A511KE06"/>
<evidence type="ECO:0000256" key="1">
    <source>
        <dbReference type="SAM" id="MobiDB-lite"/>
    </source>
</evidence>
<accession>A0A511KE06</accession>
<protein>
    <submittedName>
        <fullName evidence="2">Uncharacterized protein</fullName>
    </submittedName>
</protein>
<feature type="compositionally biased region" description="Basic and acidic residues" evidence="1">
    <location>
        <begin position="251"/>
        <end position="261"/>
    </location>
</feature>
<sequence length="355" mass="37575">MSFWMRRALKRATLARVSPPAEPKLRQASTRPRARATTSTRMYGYRSAAGVGAAAGAATGAAAGAATGAAGRSGDGESGGSGVDRAGWATEQGEDSGGEDDGEEDEEEDEEEAEVRRKRKRKGTAKSTPAKRQKTGSEDYLPSSTGSTTTSSSTRSHVSLLGLGPILPLGAPPVPHQPGRFFESPAPCPRGPNSDEAAPAHRRRRSHSTVPSPPSSASTDPLSFRARPAATEDPASDSSDDPLLMRGTVRMHREDPLDRDFGASLAGHSGGGGWVGPSGAGGQSVRGRVHLDHDQNGSEEEREVADDEVDDEEEARMLAYYLRRAAEIEEAQRRRRNRGEGTSKGLEGKGSRPRK</sequence>
<feature type="compositionally biased region" description="Gly residues" evidence="1">
    <location>
        <begin position="268"/>
        <end position="284"/>
    </location>
</feature>
<comment type="caution">
    <text evidence="2">The sequence shown here is derived from an EMBL/GenBank/DDBJ whole genome shotgun (WGS) entry which is preliminary data.</text>
</comment>
<feature type="compositionally biased region" description="Acidic residues" evidence="1">
    <location>
        <begin position="297"/>
        <end position="312"/>
    </location>
</feature>
<feature type="compositionally biased region" description="Basic residues" evidence="1">
    <location>
        <begin position="116"/>
        <end position="134"/>
    </location>
</feature>
<feature type="compositionally biased region" description="Low complexity" evidence="1">
    <location>
        <begin position="28"/>
        <end position="41"/>
    </location>
</feature>
<feature type="compositionally biased region" description="Low complexity" evidence="1">
    <location>
        <begin position="215"/>
        <end position="233"/>
    </location>
</feature>
<feature type="compositionally biased region" description="Gly residues" evidence="1">
    <location>
        <begin position="71"/>
        <end position="82"/>
    </location>
</feature>
<feature type="region of interest" description="Disordered" evidence="1">
    <location>
        <begin position="328"/>
        <end position="355"/>
    </location>
</feature>
<proteinExistence type="predicted"/>
<feature type="region of interest" description="Disordered" evidence="1">
    <location>
        <begin position="15"/>
        <end position="312"/>
    </location>
</feature>